<sequence length="72" mass="7436">MSMGDWYGPGNEVTGYLLRVFGQLIGFALSVAAFALWLQPAAGEGLSLGRLGLSLAMLLGGMAAVFGCAGRR</sequence>
<keyword evidence="1" id="KW-0812">Transmembrane</keyword>
<dbReference type="AlphaFoldDB" id="A0A1I6PA19"/>
<keyword evidence="3" id="KW-1185">Reference proteome</keyword>
<evidence type="ECO:0000313" key="3">
    <source>
        <dbReference type="Proteomes" id="UP000199392"/>
    </source>
</evidence>
<reference evidence="3" key="1">
    <citation type="submission" date="2016-10" db="EMBL/GenBank/DDBJ databases">
        <authorList>
            <person name="Varghese N."/>
            <person name="Submissions S."/>
        </authorList>
    </citation>
    <scope>NUCLEOTIDE SEQUENCE [LARGE SCALE GENOMIC DNA]</scope>
    <source>
        <strain evidence="3">DSM 26894</strain>
    </source>
</reference>
<keyword evidence="1" id="KW-0472">Membrane</keyword>
<feature type="transmembrane region" description="Helical" evidence="1">
    <location>
        <begin position="51"/>
        <end position="69"/>
    </location>
</feature>
<name>A0A1I6PA19_9RHOB</name>
<dbReference type="Proteomes" id="UP000199392">
    <property type="component" value="Unassembled WGS sequence"/>
</dbReference>
<organism evidence="2 3">
    <name type="scientific">Alloyangia pacifica</name>
    <dbReference type="NCBI Taxonomy" id="311180"/>
    <lineage>
        <taxon>Bacteria</taxon>
        <taxon>Pseudomonadati</taxon>
        <taxon>Pseudomonadota</taxon>
        <taxon>Alphaproteobacteria</taxon>
        <taxon>Rhodobacterales</taxon>
        <taxon>Roseobacteraceae</taxon>
        <taxon>Alloyangia</taxon>
    </lineage>
</organism>
<dbReference type="RefSeq" id="WP_092420919.1">
    <property type="nucleotide sequence ID" value="NZ_FNCL01000002.1"/>
</dbReference>
<evidence type="ECO:0000313" key="2">
    <source>
        <dbReference type="EMBL" id="SFS37026.1"/>
    </source>
</evidence>
<gene>
    <name evidence="2" type="ORF">SAMN04488050_101404</name>
</gene>
<keyword evidence="1" id="KW-1133">Transmembrane helix</keyword>
<proteinExistence type="predicted"/>
<protein>
    <submittedName>
        <fullName evidence="2">Uncharacterized protein</fullName>
    </submittedName>
</protein>
<evidence type="ECO:0000256" key="1">
    <source>
        <dbReference type="SAM" id="Phobius"/>
    </source>
</evidence>
<feature type="transmembrane region" description="Helical" evidence="1">
    <location>
        <begin position="20"/>
        <end position="39"/>
    </location>
</feature>
<accession>A0A1I6PA19</accession>
<dbReference type="EMBL" id="FOZW01000001">
    <property type="protein sequence ID" value="SFS37026.1"/>
    <property type="molecule type" value="Genomic_DNA"/>
</dbReference>